<reference evidence="2 3" key="1">
    <citation type="submission" date="2024-09" db="EMBL/GenBank/DDBJ databases">
        <authorList>
            <person name="Sun Q."/>
            <person name="Mori K."/>
        </authorList>
    </citation>
    <scope>NUCLEOTIDE SEQUENCE [LARGE SCALE GENOMIC DNA]</scope>
    <source>
        <strain evidence="2 3">TBRC 1851</strain>
    </source>
</reference>
<evidence type="ECO:0000313" key="3">
    <source>
        <dbReference type="Proteomes" id="UP001589870"/>
    </source>
</evidence>
<dbReference type="Proteomes" id="UP001589870">
    <property type="component" value="Unassembled WGS sequence"/>
</dbReference>
<evidence type="ECO:0000313" key="2">
    <source>
        <dbReference type="EMBL" id="MFC0866262.1"/>
    </source>
</evidence>
<dbReference type="Pfam" id="PF20613">
    <property type="entry name" value="HipA_2"/>
    <property type="match status" value="1"/>
</dbReference>
<comment type="caution">
    <text evidence="2">The sequence shown here is derived from an EMBL/GenBank/DDBJ whole genome shotgun (WGS) entry which is preliminary data.</text>
</comment>
<accession>A0ABV6UDJ6</accession>
<protein>
    <submittedName>
        <fullName evidence="2">HipA family kinase</fullName>
    </submittedName>
</protein>
<dbReference type="GO" id="GO:0016301">
    <property type="term" value="F:kinase activity"/>
    <property type="evidence" value="ECO:0007669"/>
    <property type="project" value="UniProtKB-KW"/>
</dbReference>
<feature type="domain" description="HipA-like kinase" evidence="1">
    <location>
        <begin position="26"/>
        <end position="122"/>
    </location>
</feature>
<name>A0ABV6UDJ6_9ACTN</name>
<dbReference type="EMBL" id="JBHMQT010000071">
    <property type="protein sequence ID" value="MFC0866262.1"/>
    <property type="molecule type" value="Genomic_DNA"/>
</dbReference>
<proteinExistence type="predicted"/>
<keyword evidence="3" id="KW-1185">Reference proteome</keyword>
<organism evidence="2 3">
    <name type="scientific">Sphaerimonospora cavernae</name>
    <dbReference type="NCBI Taxonomy" id="1740611"/>
    <lineage>
        <taxon>Bacteria</taxon>
        <taxon>Bacillati</taxon>
        <taxon>Actinomycetota</taxon>
        <taxon>Actinomycetes</taxon>
        <taxon>Streptosporangiales</taxon>
        <taxon>Streptosporangiaceae</taxon>
        <taxon>Sphaerimonospora</taxon>
    </lineage>
</organism>
<evidence type="ECO:0000259" key="1">
    <source>
        <dbReference type="Pfam" id="PF20613"/>
    </source>
</evidence>
<keyword evidence="2" id="KW-0418">Kinase</keyword>
<dbReference type="RefSeq" id="WP_394304256.1">
    <property type="nucleotide sequence ID" value="NZ_JBHMQT010000071.1"/>
</dbReference>
<keyword evidence="2" id="KW-0808">Transferase</keyword>
<sequence length="227" mass="24860">MVALTDWDGLVSGRTDSYNTLRLVAILAPGGQSWASPFRGIADDDHDYFIKTLEGCRRDWARGSLAVEYVVGQAGRLIDAPVCENTLIRIPEEFADYEIAPGIALSPGIAHASKAIEHAEEQRDNLAYRSQDRNSARHAGVYALYDWCYGDDPQWLYDRDQDRSIYSHDHGLYLPPHHGTLDVEILKQCADEPNPLPDAADGLDPEAIASKQPAGAQSVMAAGPASI</sequence>
<dbReference type="InterPro" id="IPR046748">
    <property type="entry name" value="HipA_2"/>
</dbReference>
<gene>
    <name evidence="2" type="ORF">ACFHYQ_28595</name>
</gene>